<dbReference type="SUPFAM" id="SSF51316">
    <property type="entry name" value="Mss4-like"/>
    <property type="match status" value="1"/>
</dbReference>
<keyword evidence="4" id="KW-1185">Reference proteome</keyword>
<evidence type="ECO:0000313" key="4">
    <source>
        <dbReference type="Proteomes" id="UP000821853"/>
    </source>
</evidence>
<feature type="domain" description="TCTP" evidence="2">
    <location>
        <begin position="1"/>
        <end position="70"/>
    </location>
</feature>
<dbReference type="AlphaFoldDB" id="A0A9J6G9N9"/>
<comment type="caution">
    <text evidence="3">The sequence shown here is derived from an EMBL/GenBank/DDBJ whole genome shotgun (WGS) entry which is preliminary data.</text>
</comment>
<dbReference type="PROSITE" id="PS51797">
    <property type="entry name" value="TCTP_3"/>
    <property type="match status" value="1"/>
</dbReference>
<accession>A0A9J6G9N9</accession>
<sequence>MSAEQIEDAKAKLTTAVKKVLPKIEDCQFYLGESCNADGIVFLLEYRKKPGGGETAVIKFFKHGLDEEKMPRIPTNHVGGNESQGASVGVVYDVDVSIPDADLPILIKPATEGATIKQVTRLGKSRCVKLAFQGDCIPAHVKFGLSCRNHYSATNA</sequence>
<dbReference type="EMBL" id="JABSTR010000007">
    <property type="protein sequence ID" value="KAH9375118.1"/>
    <property type="molecule type" value="Genomic_DNA"/>
</dbReference>
<dbReference type="VEuPathDB" id="VectorBase:HLOH_044357"/>
<evidence type="ECO:0000313" key="3">
    <source>
        <dbReference type="EMBL" id="KAH9375118.1"/>
    </source>
</evidence>
<evidence type="ECO:0000259" key="2">
    <source>
        <dbReference type="PROSITE" id="PS51797"/>
    </source>
</evidence>
<comment type="similarity">
    <text evidence="1">Belongs to the TCTP family.</text>
</comment>
<reference evidence="3 4" key="1">
    <citation type="journal article" date="2020" name="Cell">
        <title>Large-Scale Comparative Analyses of Tick Genomes Elucidate Their Genetic Diversity and Vector Capacities.</title>
        <authorList>
            <consortium name="Tick Genome and Microbiome Consortium (TIGMIC)"/>
            <person name="Jia N."/>
            <person name="Wang J."/>
            <person name="Shi W."/>
            <person name="Du L."/>
            <person name="Sun Y."/>
            <person name="Zhan W."/>
            <person name="Jiang J.F."/>
            <person name="Wang Q."/>
            <person name="Zhang B."/>
            <person name="Ji P."/>
            <person name="Bell-Sakyi L."/>
            <person name="Cui X.M."/>
            <person name="Yuan T.T."/>
            <person name="Jiang B.G."/>
            <person name="Yang W.F."/>
            <person name="Lam T.T."/>
            <person name="Chang Q.C."/>
            <person name="Ding S.J."/>
            <person name="Wang X.J."/>
            <person name="Zhu J.G."/>
            <person name="Ruan X.D."/>
            <person name="Zhao L."/>
            <person name="Wei J.T."/>
            <person name="Ye R.Z."/>
            <person name="Que T.C."/>
            <person name="Du C.H."/>
            <person name="Zhou Y.H."/>
            <person name="Cheng J.X."/>
            <person name="Dai P.F."/>
            <person name="Guo W.B."/>
            <person name="Han X.H."/>
            <person name="Huang E.J."/>
            <person name="Li L.F."/>
            <person name="Wei W."/>
            <person name="Gao Y.C."/>
            <person name="Liu J.Z."/>
            <person name="Shao H.Z."/>
            <person name="Wang X."/>
            <person name="Wang C.C."/>
            <person name="Yang T.C."/>
            <person name="Huo Q.B."/>
            <person name="Li W."/>
            <person name="Chen H.Y."/>
            <person name="Chen S.E."/>
            <person name="Zhou L.G."/>
            <person name="Ni X.B."/>
            <person name="Tian J.H."/>
            <person name="Sheng Y."/>
            <person name="Liu T."/>
            <person name="Pan Y.S."/>
            <person name="Xia L.Y."/>
            <person name="Li J."/>
            <person name="Zhao F."/>
            <person name="Cao W.C."/>
        </authorList>
    </citation>
    <scope>NUCLEOTIDE SEQUENCE [LARGE SCALE GENOMIC DNA]</scope>
    <source>
        <strain evidence="3">HaeL-2018</strain>
    </source>
</reference>
<gene>
    <name evidence="3" type="ORF">HPB48_020036</name>
</gene>
<name>A0A9J6G9N9_HAELO</name>
<dbReference type="OrthoDB" id="6502012at2759"/>
<dbReference type="Gene3D" id="2.170.150.10">
    <property type="entry name" value="Metal Binding Protein, Guanine Nucleotide Exchange Factor, Chain A"/>
    <property type="match status" value="1"/>
</dbReference>
<protein>
    <recommendedName>
        <fullName evidence="2">TCTP domain-containing protein</fullName>
    </recommendedName>
</protein>
<dbReference type="InterPro" id="IPR011323">
    <property type="entry name" value="Mss4/transl-control_tumour"/>
</dbReference>
<organism evidence="3 4">
    <name type="scientific">Haemaphysalis longicornis</name>
    <name type="common">Bush tick</name>
    <dbReference type="NCBI Taxonomy" id="44386"/>
    <lineage>
        <taxon>Eukaryota</taxon>
        <taxon>Metazoa</taxon>
        <taxon>Ecdysozoa</taxon>
        <taxon>Arthropoda</taxon>
        <taxon>Chelicerata</taxon>
        <taxon>Arachnida</taxon>
        <taxon>Acari</taxon>
        <taxon>Parasitiformes</taxon>
        <taxon>Ixodida</taxon>
        <taxon>Ixodoidea</taxon>
        <taxon>Ixodidae</taxon>
        <taxon>Haemaphysalinae</taxon>
        <taxon>Haemaphysalis</taxon>
    </lineage>
</organism>
<dbReference type="InterPro" id="IPR011057">
    <property type="entry name" value="Mss4-like_sf"/>
</dbReference>
<evidence type="ECO:0000256" key="1">
    <source>
        <dbReference type="PROSITE-ProRule" id="PRU01133"/>
    </source>
</evidence>
<proteinExistence type="inferred from homology"/>
<dbReference type="Pfam" id="PF00838">
    <property type="entry name" value="TCTP"/>
    <property type="match status" value="1"/>
</dbReference>
<dbReference type="Proteomes" id="UP000821853">
    <property type="component" value="Chromosome 5"/>
</dbReference>
<dbReference type="InterPro" id="IPR034737">
    <property type="entry name" value="TCTP"/>
</dbReference>
<dbReference type="InterPro" id="IPR018105">
    <property type="entry name" value="Translational_control_tumour_p"/>
</dbReference>